<evidence type="ECO:0000313" key="3">
    <source>
        <dbReference type="Proteomes" id="UP001515480"/>
    </source>
</evidence>
<gene>
    <name evidence="2" type="ORF">AB1Y20_015910</name>
</gene>
<comment type="caution">
    <text evidence="2">The sequence shown here is derived from an EMBL/GenBank/DDBJ whole genome shotgun (WGS) entry which is preliminary data.</text>
</comment>
<evidence type="ECO:0000313" key="2">
    <source>
        <dbReference type="EMBL" id="KAL1527233.1"/>
    </source>
</evidence>
<feature type="compositionally biased region" description="Polar residues" evidence="1">
    <location>
        <begin position="46"/>
        <end position="66"/>
    </location>
</feature>
<feature type="compositionally biased region" description="Polar residues" evidence="1">
    <location>
        <begin position="110"/>
        <end position="132"/>
    </location>
</feature>
<dbReference type="EMBL" id="JBGBPQ010000003">
    <property type="protein sequence ID" value="KAL1527233.1"/>
    <property type="molecule type" value="Genomic_DNA"/>
</dbReference>
<dbReference type="AlphaFoldDB" id="A0AB34K1T5"/>
<organism evidence="2 3">
    <name type="scientific">Prymnesium parvum</name>
    <name type="common">Toxic golden alga</name>
    <dbReference type="NCBI Taxonomy" id="97485"/>
    <lineage>
        <taxon>Eukaryota</taxon>
        <taxon>Haptista</taxon>
        <taxon>Haptophyta</taxon>
        <taxon>Prymnesiophyceae</taxon>
        <taxon>Prymnesiales</taxon>
        <taxon>Prymnesiaceae</taxon>
        <taxon>Prymnesium</taxon>
    </lineage>
</organism>
<evidence type="ECO:0000256" key="1">
    <source>
        <dbReference type="SAM" id="MobiDB-lite"/>
    </source>
</evidence>
<proteinExistence type="predicted"/>
<feature type="compositionally biased region" description="Basic and acidic residues" evidence="1">
    <location>
        <begin position="70"/>
        <end position="84"/>
    </location>
</feature>
<sequence>MATCELHPVMRVFPSVPDIVSTDAVSDFLAAEVLTNMFRGVHPRTSAASNSPDFTRSQSMKRSSPPISDDVGHNAHDTSRRRLSEPPVFSQIGVYLRDCQPSVGIKAMMSSGTKEGCTTPSGDEVSTPSSPTDVMHVPEPLSPSTSARRPAIRCKAFLPSLSLL</sequence>
<name>A0AB34K1T5_PRYPA</name>
<dbReference type="Proteomes" id="UP001515480">
    <property type="component" value="Unassembled WGS sequence"/>
</dbReference>
<keyword evidence="3" id="KW-1185">Reference proteome</keyword>
<feature type="region of interest" description="Disordered" evidence="1">
    <location>
        <begin position="43"/>
        <end position="84"/>
    </location>
</feature>
<feature type="region of interest" description="Disordered" evidence="1">
    <location>
        <begin position="110"/>
        <end position="148"/>
    </location>
</feature>
<accession>A0AB34K1T5</accession>
<reference evidence="2 3" key="1">
    <citation type="journal article" date="2024" name="Science">
        <title>Giant polyketide synthase enzymes in the biosynthesis of giant marine polyether toxins.</title>
        <authorList>
            <person name="Fallon T.R."/>
            <person name="Shende V.V."/>
            <person name="Wierzbicki I.H."/>
            <person name="Pendleton A.L."/>
            <person name="Watervoot N.F."/>
            <person name="Auber R.P."/>
            <person name="Gonzalez D.J."/>
            <person name="Wisecaver J.H."/>
            <person name="Moore B.S."/>
        </authorList>
    </citation>
    <scope>NUCLEOTIDE SEQUENCE [LARGE SCALE GENOMIC DNA]</scope>
    <source>
        <strain evidence="2 3">12B1</strain>
    </source>
</reference>
<protein>
    <submittedName>
        <fullName evidence="2">Uncharacterized protein</fullName>
    </submittedName>
</protein>